<evidence type="ECO:0000256" key="10">
    <source>
        <dbReference type="ARBA" id="ARBA00023136"/>
    </source>
</evidence>
<proteinExistence type="inferred from homology"/>
<dbReference type="Pfam" id="PF14288">
    <property type="entry name" value="FKS1_dom1"/>
    <property type="match status" value="1"/>
</dbReference>
<feature type="transmembrane region" description="Helical" evidence="14">
    <location>
        <begin position="1577"/>
        <end position="1597"/>
    </location>
</feature>
<dbReference type="Pfam" id="PF02364">
    <property type="entry name" value="Glucan_synthase"/>
    <property type="match status" value="1"/>
</dbReference>
<dbReference type="InterPro" id="IPR058851">
    <property type="entry name" value="CALS1_helical"/>
</dbReference>
<dbReference type="InterPro" id="IPR026899">
    <property type="entry name" value="FKS1-like_dom1"/>
</dbReference>
<comment type="catalytic activity">
    <reaction evidence="13">
        <text>[(1-&gt;3)-beta-D-glucosyl](n) + UDP-alpha-D-glucose = [(1-&gt;3)-beta-D-glucosyl](n+1) + UDP + H(+)</text>
        <dbReference type="Rhea" id="RHEA:21476"/>
        <dbReference type="Rhea" id="RHEA-COMP:11146"/>
        <dbReference type="Rhea" id="RHEA-COMP:14303"/>
        <dbReference type="ChEBI" id="CHEBI:15378"/>
        <dbReference type="ChEBI" id="CHEBI:37671"/>
        <dbReference type="ChEBI" id="CHEBI:58223"/>
        <dbReference type="ChEBI" id="CHEBI:58885"/>
        <dbReference type="EC" id="2.4.1.34"/>
    </reaction>
</comment>
<keyword evidence="17" id="KW-1185">Reference proteome</keyword>
<keyword evidence="5" id="KW-0328">Glycosyltransferase</keyword>
<feature type="domain" description="1,3-beta-glucan synthase component FKS1-like" evidence="15">
    <location>
        <begin position="342"/>
        <end position="458"/>
    </location>
</feature>
<evidence type="ECO:0000256" key="11">
    <source>
        <dbReference type="ARBA" id="ARBA00023316"/>
    </source>
</evidence>
<dbReference type="Pfam" id="PF04652">
    <property type="entry name" value="Vta1"/>
    <property type="match status" value="1"/>
</dbReference>
<evidence type="ECO:0000256" key="3">
    <source>
        <dbReference type="ARBA" id="ARBA00012589"/>
    </source>
</evidence>
<dbReference type="PANTHER" id="PTHR12741">
    <property type="entry name" value="LYST-INTERACTING PROTEIN LIP5 DOPAMINE RESPONSIVE PROTEIN DRG-1"/>
    <property type="match status" value="1"/>
</dbReference>
<feature type="transmembrane region" description="Helical" evidence="14">
    <location>
        <begin position="1495"/>
        <end position="1517"/>
    </location>
</feature>
<dbReference type="InterPro" id="IPR003440">
    <property type="entry name" value="Glyco_trans_48_dom"/>
</dbReference>
<dbReference type="InterPro" id="IPR039431">
    <property type="entry name" value="Vta1/CALS_N"/>
</dbReference>
<evidence type="ECO:0000256" key="9">
    <source>
        <dbReference type="ARBA" id="ARBA00022989"/>
    </source>
</evidence>
<sequence length="1897" mass="218188">MRTQILIFAPSSRCHCRLCCCCCSLLLHPAHIVHGRDHSHEGFLSPGNEELWTASARTKTAGHVPQPFDSEKVPLILEFEVRRFLRVANQIEAESPRAAYLCRVHAFERAHSMDKNSIGRGVRQFKTALLKHLEQAEEGTKRMRRESSDALELKYLYDKYHNKRRISPSESRYESINILLEVLKAVLSGTDSETFADGEEIKGNSANYFRYNILPLHPDSSQQEIMRLPEIKASLAAIRNVRGLPSDKSYRKESAPIDLIDWLQHIFGFQEGNVANQREHLVLLLANLHIRQIPKPTSMSKLDDRAIDELMEKLFKNYRKWCTFLGRKSNIWLPDVKQEEEQQKILYISLYLLIWGEASNLRLMPECLCYIFHHMAYELSGVLAGSISLNTREKVVPACGGEPESFLRNVVTPLYTVISEEARRNSNGTADHSKWRNYDDLNEYFWCIDCFKLGWPMRLECGFFSAPSTTKDRESETTTRKWIGKTNFVEIRSFLHLYRSFDRMWAFFILAFQLMVIIAWHNLESPLEVFNSPTFEDIMSNEAKYEHFPNARSCVEIFGCTIWVITLPVYYVKSRQDSFCSADEDWSQFGRQCLPQYMVAVAIYMTTNAIEMALFFLPSVGSFIETSDWRIFGILFWWAQPRLYIGRGMQEHQITLLKYSMFWLLLLPCKLAFSFQFEIKPLVESTKQIMEMSVRTYEWHAIFPKVKNNFGAVLAIWTPTTIVYFMDTQIWYSIFCSVFGGFTACSIRTMGMVRSKFSFLPAAFSARLIPPPVKKRLRGNARGPLGEKPLRETEAEGRDYVTFAAVWNQIIYSFREEDLISDRERDLMIVPLSSGLGSSGVHWPLFLLATKFSAALSIAREFVGEYRLLDSKIRSDVHMYSAVKECYDLLNNILDLLVVGDRERRIVSAITTEVETSVSSSNLLSEFRMNELPALHEKFIQLVEILLENNRAQSSNLVELLQDIFEIVTKDMMIHGHRSGCWFIYLSIYPLQSSTLAFQLGACVWPRSSEGDGASFLEWHEAPLFTPKDGEPVLRFPLPDDGSLKEQVRRLFLLLTAEETAMDIPINLEARRRVTFFATSLFMDMPDAPKARNMLSFSPIFRGDLHSSQDGASILSYMQKIYPDEWKNFLERMGYKASERPFVEDCDEGLNREITNWASFRGQTLSRTVRGMMYYREAIRFQAFLDMAKTEGTYLWGIPRSRRACGGRRGTHSLWAQMDELADIKFTYVVSCQVYGEHKASGDPRARHILDLMIRYPSLRVAYIEEKEVIGPNKPQKVYSSVLVKAVNGLEQKVYRIKLPGPPIIGEGKPENQNQGIIFTRGEALQTIDMNQDNYMEEAFKMRNVLQELLNPKMDGLRQYWDSESTYSPEGGTVSFAVSSLAWFMSYQESSFVTIGQRFLAKPLRVRFHYGHPDIFDRIFHVTRGGLSKASKTINLSEDVFAGFNTTLRCGSVTYREYMKIGKGRDIANGNGEQALSRDVFRLGRRFDFFRMLSCYFTTVGFYLSGVMSVLAVYGFLYGQLYLGLSGLERALIDGARTQNMRFLETALASQSFIQMGLLTGLPMMMEVALEKGFREALTDFILMHLQLASVFFTFSLGTKLHYFGRTILHGGAKYRPTGRKFVVFHASFTENYRLYSRSHFVKGFELLFLLILHNLYGSKPHGRSAAYALVTCSIWFLTLTWLFTPFIFNPSGFAWWKIVEDWMDWNRWMKNQGDLGLRQDKSWETWWNDEQLHIRYSGLGSVTLDILLSLRFFVYQYGLNIVVYVLSWAVIVAIFLLVKAVVLLGVVTAVMVLFSVCRLSVMDLFVCCFAFVPTGWGLLRIAQAIRPKIEGYSIWSSVEALAYTYDYVMGLLLFAPVAALAWMPVVSAIQTRVLFNQAFTRHLQIQPILGAKSKRR</sequence>
<dbReference type="GO" id="GO:0008360">
    <property type="term" value="P:regulation of cell shape"/>
    <property type="evidence" value="ECO:0007669"/>
    <property type="project" value="UniProtKB-KW"/>
</dbReference>
<name>A0A7I8JM78_SPIIN</name>
<accession>A0A7I8JM78</accession>
<protein>
    <recommendedName>
        <fullName evidence="12">1,3-beta-glucan synthase</fullName>
        <ecNumber evidence="3">2.4.1.34</ecNumber>
    </recommendedName>
    <alternativeName>
        <fullName evidence="12">1,3-beta-glucan synthase</fullName>
    </alternativeName>
</protein>
<keyword evidence="6" id="KW-0808">Transferase</keyword>
<evidence type="ECO:0000256" key="13">
    <source>
        <dbReference type="ARBA" id="ARBA00047777"/>
    </source>
</evidence>
<evidence type="ECO:0000256" key="8">
    <source>
        <dbReference type="ARBA" id="ARBA00022960"/>
    </source>
</evidence>
<evidence type="ECO:0000256" key="1">
    <source>
        <dbReference type="ARBA" id="ARBA00004651"/>
    </source>
</evidence>
<evidence type="ECO:0000259" key="15">
    <source>
        <dbReference type="SMART" id="SM01205"/>
    </source>
</evidence>
<feature type="transmembrane region" description="Helical" evidence="14">
    <location>
        <begin position="504"/>
        <end position="523"/>
    </location>
</feature>
<dbReference type="Proteomes" id="UP001189122">
    <property type="component" value="Unassembled WGS sequence"/>
</dbReference>
<dbReference type="GO" id="GO:0006075">
    <property type="term" value="P:(1-&gt;3)-beta-D-glucan biosynthetic process"/>
    <property type="evidence" value="ECO:0007669"/>
    <property type="project" value="InterPro"/>
</dbReference>
<evidence type="ECO:0000256" key="5">
    <source>
        <dbReference type="ARBA" id="ARBA00022676"/>
    </source>
</evidence>
<dbReference type="GO" id="GO:0005886">
    <property type="term" value="C:plasma membrane"/>
    <property type="evidence" value="ECO:0007669"/>
    <property type="project" value="UniProtKB-SubCell"/>
</dbReference>
<evidence type="ECO:0000256" key="4">
    <source>
        <dbReference type="ARBA" id="ARBA00022475"/>
    </source>
</evidence>
<evidence type="ECO:0000256" key="7">
    <source>
        <dbReference type="ARBA" id="ARBA00022692"/>
    </source>
</evidence>
<feature type="transmembrane region" description="Helical" evidence="14">
    <location>
        <begin position="1762"/>
        <end position="1795"/>
    </location>
</feature>
<evidence type="ECO:0000313" key="16">
    <source>
        <dbReference type="EMBL" id="CAA2632034.1"/>
    </source>
</evidence>
<evidence type="ECO:0000313" key="17">
    <source>
        <dbReference type="Proteomes" id="UP001189122"/>
    </source>
</evidence>
<dbReference type="SMART" id="SM01205">
    <property type="entry name" value="FKS1_dom1"/>
    <property type="match status" value="1"/>
</dbReference>
<dbReference type="GO" id="GO:0003843">
    <property type="term" value="F:1,3-beta-D-glucan synthase activity"/>
    <property type="evidence" value="ECO:0007669"/>
    <property type="project" value="UniProtKB-EC"/>
</dbReference>
<keyword evidence="11" id="KW-0961">Cell wall biogenesis/degradation</keyword>
<gene>
    <name evidence="16" type="ORF">SI7747_15017675</name>
</gene>
<dbReference type="EMBL" id="LR743602">
    <property type="protein sequence ID" value="CAA2632034.1"/>
    <property type="molecule type" value="Genomic_DNA"/>
</dbReference>
<evidence type="ECO:0000256" key="12">
    <source>
        <dbReference type="ARBA" id="ARBA00032165"/>
    </source>
</evidence>
<keyword evidence="10 14" id="KW-0472">Membrane</keyword>
<feature type="transmembrane region" description="Helical" evidence="14">
    <location>
        <begin position="1841"/>
        <end position="1864"/>
    </location>
</feature>
<dbReference type="PANTHER" id="PTHR12741:SF22">
    <property type="entry name" value="CALLOSE SYNTHASE 8-RELATED"/>
    <property type="match status" value="1"/>
</dbReference>
<keyword evidence="7 14" id="KW-0812">Transmembrane</keyword>
<reference evidence="16 17" key="1">
    <citation type="submission" date="2019-12" db="EMBL/GenBank/DDBJ databases">
        <authorList>
            <person name="Scholz U."/>
            <person name="Mascher M."/>
            <person name="Fiebig A."/>
        </authorList>
    </citation>
    <scope>NUCLEOTIDE SEQUENCE</scope>
</reference>
<feature type="transmembrane region" description="Helical" evidence="14">
    <location>
        <begin position="730"/>
        <end position="747"/>
    </location>
</feature>
<dbReference type="EMBL" id="CACRZD030000015">
    <property type="protein sequence ID" value="CAA6671267.1"/>
    <property type="molecule type" value="Genomic_DNA"/>
</dbReference>
<evidence type="ECO:0000256" key="14">
    <source>
        <dbReference type="SAM" id="Phobius"/>
    </source>
</evidence>
<comment type="similarity">
    <text evidence="2">Belongs to the glycosyltransferase 48 family.</text>
</comment>
<keyword evidence="4" id="KW-1003">Cell membrane</keyword>
<feature type="transmembrane region" description="Helical" evidence="14">
    <location>
        <begin position="1552"/>
        <end position="1570"/>
    </location>
</feature>
<keyword evidence="9 14" id="KW-1133">Transmembrane helix</keyword>
<dbReference type="GO" id="GO:0000148">
    <property type="term" value="C:1,3-beta-D-glucan synthase complex"/>
    <property type="evidence" value="ECO:0007669"/>
    <property type="project" value="InterPro"/>
</dbReference>
<feature type="transmembrane region" description="Helical" evidence="14">
    <location>
        <begin position="597"/>
        <end position="617"/>
    </location>
</feature>
<dbReference type="Pfam" id="PF25968">
    <property type="entry name" value="CALS1"/>
    <property type="match status" value="1"/>
</dbReference>
<dbReference type="InterPro" id="IPR023175">
    <property type="entry name" value="Vta1/CALS_N_sf"/>
</dbReference>
<dbReference type="EC" id="2.4.1.34" evidence="3"/>
<evidence type="ECO:0000256" key="6">
    <source>
        <dbReference type="ARBA" id="ARBA00022679"/>
    </source>
</evidence>
<evidence type="ECO:0000256" key="2">
    <source>
        <dbReference type="ARBA" id="ARBA00009040"/>
    </source>
</evidence>
<feature type="transmembrane region" description="Helical" evidence="14">
    <location>
        <begin position="1669"/>
        <end position="1689"/>
    </location>
</feature>
<keyword evidence="8" id="KW-0133">Cell shape</keyword>
<dbReference type="Gene3D" id="1.25.40.270">
    <property type="entry name" value="Vacuolar protein sorting-associated protein vta1"/>
    <property type="match status" value="1"/>
</dbReference>
<organism evidence="16">
    <name type="scientific">Spirodela intermedia</name>
    <name type="common">Intermediate duckweed</name>
    <dbReference type="NCBI Taxonomy" id="51605"/>
    <lineage>
        <taxon>Eukaryota</taxon>
        <taxon>Viridiplantae</taxon>
        <taxon>Streptophyta</taxon>
        <taxon>Embryophyta</taxon>
        <taxon>Tracheophyta</taxon>
        <taxon>Spermatophyta</taxon>
        <taxon>Magnoliopsida</taxon>
        <taxon>Liliopsida</taxon>
        <taxon>Araceae</taxon>
        <taxon>Lemnoideae</taxon>
        <taxon>Spirodela</taxon>
    </lineage>
</organism>
<comment type="subcellular location">
    <subcellularLocation>
        <location evidence="1">Cell membrane</location>
        <topology evidence="1">Multi-pass membrane protein</topology>
    </subcellularLocation>
</comment>